<evidence type="ECO:0000313" key="2">
    <source>
        <dbReference type="EMBL" id="EGF28767.1"/>
    </source>
</evidence>
<name>F2ANM1_RHOBT</name>
<dbReference type="InterPro" id="IPR036086">
    <property type="entry name" value="ParB/Sulfiredoxin_sf"/>
</dbReference>
<feature type="region of interest" description="Disordered" evidence="1">
    <location>
        <begin position="60"/>
        <end position="86"/>
    </location>
</feature>
<evidence type="ECO:0000256" key="1">
    <source>
        <dbReference type="SAM" id="MobiDB-lite"/>
    </source>
</evidence>
<dbReference type="EMBL" id="AFAR01000070">
    <property type="protein sequence ID" value="EGF28767.1"/>
    <property type="molecule type" value="Genomic_DNA"/>
</dbReference>
<organism evidence="2 3">
    <name type="scientific">Rhodopirellula baltica WH47</name>
    <dbReference type="NCBI Taxonomy" id="991778"/>
    <lineage>
        <taxon>Bacteria</taxon>
        <taxon>Pseudomonadati</taxon>
        <taxon>Planctomycetota</taxon>
        <taxon>Planctomycetia</taxon>
        <taxon>Pirellulales</taxon>
        <taxon>Pirellulaceae</taxon>
        <taxon>Rhodopirellula</taxon>
    </lineage>
</organism>
<gene>
    <name evidence="2" type="ORF">RBWH47_03799</name>
</gene>
<evidence type="ECO:0000313" key="3">
    <source>
        <dbReference type="Proteomes" id="UP000006222"/>
    </source>
</evidence>
<dbReference type="Gene3D" id="3.90.1530.10">
    <property type="entry name" value="Conserved hypothetical protein from pyrococcus furiosus pfu- 392566-001, ParB domain"/>
    <property type="match status" value="1"/>
</dbReference>
<sequence length="473" mass="52792">MTCWLDFRRHDLLPDNTFVPITSRVIRIQSTLSKRSREFGDYRRLAMLVSVTVIKPIQVGRPPSSSGYSGDRGDTGRRPLPYGSTMSKTTKSTYAFPAVETALQTHERIRGVHDVCNSVEPMSAEEFDRLVHSIEQSGLLTPVLVDPEGYLLDGRSRLCALHVLGIPISDQMFETTVLPPRLFEQLNRAGRHLTKGQLIMVANELLKAERREGTKLPAGAKLPKQFQMNPVATSPVAPGRNATALDTVPKSDGQPRERLQHAESLRKNDTELAKQVDNRERDWDADIENHGLSKPESNAKKSSITSECEHDLGKPSEPPVDSGLSPNELMALRHLSDQLLKQAALGDVTRIIRDYLRECCDEDRPDHHPSLRQLALYCQCDVERLRHVAWADYFWLELEAVGVILALAGVYPACTSLGLTETRIIRSQIAAEWLANEHDNGLPLSTYLTQEIVTSHERAANCGADNLRTTADM</sequence>
<dbReference type="AlphaFoldDB" id="F2ANM1"/>
<dbReference type="PATRIC" id="fig|991778.3.peg.1358"/>
<dbReference type="Proteomes" id="UP000006222">
    <property type="component" value="Unassembled WGS sequence"/>
</dbReference>
<proteinExistence type="predicted"/>
<comment type="caution">
    <text evidence="2">The sequence shown here is derived from an EMBL/GenBank/DDBJ whole genome shotgun (WGS) entry which is preliminary data.</text>
</comment>
<reference evidence="2 3" key="1">
    <citation type="journal article" date="2013" name="Mar. Genomics">
        <title>Expression of sulfatases in Rhodopirellula baltica and the diversity of sulfatases in the genus Rhodopirellula.</title>
        <authorList>
            <person name="Wegner C.E."/>
            <person name="Richter-Heitmann T."/>
            <person name="Klindworth A."/>
            <person name="Klockow C."/>
            <person name="Richter M."/>
            <person name="Achstetter T."/>
            <person name="Glockner F.O."/>
            <person name="Harder J."/>
        </authorList>
    </citation>
    <scope>NUCLEOTIDE SEQUENCE [LARGE SCALE GENOMIC DNA]</scope>
    <source>
        <strain evidence="2 3">WH47</strain>
    </source>
</reference>
<accession>F2ANM1</accession>
<dbReference type="SUPFAM" id="SSF110849">
    <property type="entry name" value="ParB/Sulfiredoxin"/>
    <property type="match status" value="1"/>
</dbReference>
<feature type="region of interest" description="Disordered" evidence="1">
    <location>
        <begin position="217"/>
        <end position="321"/>
    </location>
</feature>
<feature type="compositionally biased region" description="Basic and acidic residues" evidence="1">
    <location>
        <begin position="253"/>
        <end position="299"/>
    </location>
</feature>
<protein>
    <submittedName>
        <fullName evidence="2">Uncharacterized protein</fullName>
    </submittedName>
</protein>